<dbReference type="RefSeq" id="XP_027368724.1">
    <property type="nucleotide sequence ID" value="XM_027512923.1"/>
</dbReference>
<feature type="domain" description="F-box protein At3g26010-like beta-propeller" evidence="1">
    <location>
        <begin position="117"/>
        <end position="346"/>
    </location>
</feature>
<evidence type="ECO:0000259" key="1">
    <source>
        <dbReference type="Pfam" id="PF24750"/>
    </source>
</evidence>
<dbReference type="SUPFAM" id="SSF81383">
    <property type="entry name" value="F-box domain"/>
    <property type="match status" value="1"/>
</dbReference>
<dbReference type="InterPro" id="IPR056592">
    <property type="entry name" value="Beta-prop_At3g26010-like"/>
</dbReference>
<evidence type="ECO:0000313" key="2">
    <source>
        <dbReference type="Proteomes" id="UP000694853"/>
    </source>
</evidence>
<dbReference type="Proteomes" id="UP000694853">
    <property type="component" value="Unplaced"/>
</dbReference>
<dbReference type="Pfam" id="PF24750">
    <property type="entry name" value="b-prop_At3g26010-like"/>
    <property type="match status" value="1"/>
</dbReference>
<evidence type="ECO:0000313" key="3">
    <source>
        <dbReference type="RefSeq" id="XP_027368724.1"/>
    </source>
</evidence>
<dbReference type="InterPro" id="IPR036047">
    <property type="entry name" value="F-box-like_dom_sf"/>
</dbReference>
<dbReference type="AlphaFoldDB" id="A0A8B8MNB2"/>
<dbReference type="InterPro" id="IPR055290">
    <property type="entry name" value="At3g26010-like"/>
</dbReference>
<dbReference type="KEGG" id="aprc:113874708"/>
<dbReference type="GeneID" id="113874708"/>
<sequence length="428" mass="49579">MEDLSNDLLIETWSRLPWKMAARCKSISKRFSALFSQRDFIERSIVHHHTLFENMNEEEHEKQYHLNRVARRVLMLTFCPTLHLCNPQNQNQNQLSLSFMGLEFDQELTDPFGPYACIVGFSNGLLLCKRSKLERDYFVCNPVTKEWVQLPPLPPLPQHGETRRACEGFVCEPYYSVEENRVSFNRHRFRAVLLVSPPNFDVTMTKVKFGAAIFSSETWEWKTKLVSWDERFAPVLYGDVGVEYEGRLFFREKLSLVVYDPFVEDDVCYPIRYPSGLLARRGFAIRRGIHVGVSCGALRIFHGFFVGFGPAGCAGVVLTLWELEEECGWRLLYDTYLPLKEYDGPIPIGGFYFANVDYPITVLAFHPHHGDVVFFPYIDQVYVFNFKTDTFGPSGYRVDQFPVPFEIISFPLPFCPTPLPSMPFNHIH</sequence>
<reference evidence="3" key="2">
    <citation type="submission" date="2025-08" db="UniProtKB">
        <authorList>
            <consortium name="RefSeq"/>
        </authorList>
    </citation>
    <scope>IDENTIFICATION</scope>
    <source>
        <tissue evidence="3">Young leaves</tissue>
    </source>
</reference>
<gene>
    <name evidence="3" type="primary">LOC113874708</name>
</gene>
<organism evidence="2 3">
    <name type="scientific">Abrus precatorius</name>
    <name type="common">Indian licorice</name>
    <name type="synonym">Glycine abrus</name>
    <dbReference type="NCBI Taxonomy" id="3816"/>
    <lineage>
        <taxon>Eukaryota</taxon>
        <taxon>Viridiplantae</taxon>
        <taxon>Streptophyta</taxon>
        <taxon>Embryophyta</taxon>
        <taxon>Tracheophyta</taxon>
        <taxon>Spermatophyta</taxon>
        <taxon>Magnoliopsida</taxon>
        <taxon>eudicotyledons</taxon>
        <taxon>Gunneridae</taxon>
        <taxon>Pentapetalae</taxon>
        <taxon>rosids</taxon>
        <taxon>fabids</taxon>
        <taxon>Fabales</taxon>
        <taxon>Fabaceae</taxon>
        <taxon>Papilionoideae</taxon>
        <taxon>50 kb inversion clade</taxon>
        <taxon>NPAAA clade</taxon>
        <taxon>indigoferoid/millettioid clade</taxon>
        <taxon>Abreae</taxon>
        <taxon>Abrus</taxon>
    </lineage>
</organism>
<proteinExistence type="predicted"/>
<reference evidence="2" key="1">
    <citation type="journal article" date="2019" name="Toxins">
        <title>Detection of Abrin-Like and Prepropulchellin-Like Toxin Genes and Transcripts Using Whole Genome Sequencing and Full-Length Transcript Sequencing of Abrus precatorius.</title>
        <authorList>
            <person name="Hovde B.T."/>
            <person name="Daligault H.E."/>
            <person name="Hanschen E.R."/>
            <person name="Kunde Y.A."/>
            <person name="Johnson M.B."/>
            <person name="Starkenburg S.R."/>
            <person name="Johnson S.L."/>
        </authorList>
    </citation>
    <scope>NUCLEOTIDE SEQUENCE [LARGE SCALE GENOMIC DNA]</scope>
</reference>
<protein>
    <submittedName>
        <fullName evidence="3">Uncharacterized protein LOC113874708</fullName>
    </submittedName>
</protein>
<dbReference type="PANTHER" id="PTHR35546:SF130">
    <property type="entry name" value="EXPRESSED PROTEIN"/>
    <property type="match status" value="1"/>
</dbReference>
<dbReference type="PANTHER" id="PTHR35546">
    <property type="entry name" value="F-BOX PROTEIN INTERACTION DOMAIN PROTEIN-RELATED"/>
    <property type="match status" value="1"/>
</dbReference>
<dbReference type="OrthoDB" id="1500710at2759"/>
<accession>A0A8B8MNB2</accession>
<keyword evidence="2" id="KW-1185">Reference proteome</keyword>
<name>A0A8B8MNB2_ABRPR</name>